<organism evidence="2 3">
    <name type="scientific">Allokutzneria albata</name>
    <name type="common">Kibdelosporangium albatum</name>
    <dbReference type="NCBI Taxonomy" id="211114"/>
    <lineage>
        <taxon>Bacteria</taxon>
        <taxon>Bacillati</taxon>
        <taxon>Actinomycetota</taxon>
        <taxon>Actinomycetes</taxon>
        <taxon>Pseudonocardiales</taxon>
        <taxon>Pseudonocardiaceae</taxon>
        <taxon>Allokutzneria</taxon>
    </lineage>
</organism>
<evidence type="ECO:0000313" key="3">
    <source>
        <dbReference type="Proteomes" id="UP000183376"/>
    </source>
</evidence>
<dbReference type="PANTHER" id="PTHR43319:SF3">
    <property type="entry name" value="BETA-LACTAMASE-RELATED DOMAIN-CONTAINING PROTEIN"/>
    <property type="match status" value="1"/>
</dbReference>
<feature type="domain" description="Beta-lactamase-related" evidence="1">
    <location>
        <begin position="18"/>
        <end position="375"/>
    </location>
</feature>
<dbReference type="RefSeq" id="WP_052407250.1">
    <property type="nucleotide sequence ID" value="NZ_JOEF01000006.1"/>
</dbReference>
<accession>A0A1G9R5B3</accession>
<sequence>MTIEGTVAAGFEPVREEFERNFAERGELGAACAIQVDGEFVVDLWGGYRDRAGTRPWQRDTLATVYSSTKGVTSMALAVAHSRGLFDYDALVTKYWPEFGQAGKENVTVRQLLGFQAGLPTVDTPLTPELLADADRLGEVLARQAPAWEPGTAQGYHPLVGGLYVSQLLRRVDPKGRLVGRYLAEELVVPLGVEFYIGTPPTLPDERIAELVPAKPSLRDFTTAGGVPTRMLLEFMLPWTLTAKSFGNPKIRDITDLGRRPWRELDLPAGNGVGTARSLAALYGEFATGGARLGVDRATLRAIEADPVPLGTGSRDRVMHLADARFSLGFWKPFPAWRFGTDGRAYGTPGAGGSFGMADPATRSGFGYVPNRLGRRLWNDPREAALREAFQRCL</sequence>
<dbReference type="Proteomes" id="UP000183376">
    <property type="component" value="Chromosome I"/>
</dbReference>
<dbReference type="OrthoDB" id="3422781at2"/>
<proteinExistence type="predicted"/>
<dbReference type="EMBL" id="LT629701">
    <property type="protein sequence ID" value="SDM18434.1"/>
    <property type="molecule type" value="Genomic_DNA"/>
</dbReference>
<dbReference type="STRING" id="211114.SAMN04489726_0231"/>
<dbReference type="InterPro" id="IPR052907">
    <property type="entry name" value="Beta-lactamase/esterase"/>
</dbReference>
<evidence type="ECO:0000313" key="2">
    <source>
        <dbReference type="EMBL" id="SDM18434.1"/>
    </source>
</evidence>
<dbReference type="eggNOG" id="COG1680">
    <property type="taxonomic scope" value="Bacteria"/>
</dbReference>
<name>A0A1G9R5B3_ALLAB</name>
<dbReference type="PANTHER" id="PTHR43319">
    <property type="entry name" value="BETA-LACTAMASE-RELATED"/>
    <property type="match status" value="1"/>
</dbReference>
<dbReference type="Gene3D" id="3.40.710.10">
    <property type="entry name" value="DD-peptidase/beta-lactamase superfamily"/>
    <property type="match status" value="1"/>
</dbReference>
<evidence type="ECO:0000259" key="1">
    <source>
        <dbReference type="Pfam" id="PF00144"/>
    </source>
</evidence>
<dbReference type="InterPro" id="IPR001466">
    <property type="entry name" value="Beta-lactam-related"/>
</dbReference>
<protein>
    <submittedName>
        <fullName evidence="2">CubicO group peptidase, beta-lactamase class C family</fullName>
    </submittedName>
</protein>
<dbReference type="AlphaFoldDB" id="A0A1G9R5B3"/>
<dbReference type="SUPFAM" id="SSF56601">
    <property type="entry name" value="beta-lactamase/transpeptidase-like"/>
    <property type="match status" value="1"/>
</dbReference>
<gene>
    <name evidence="2" type="ORF">SAMN04489726_0231</name>
</gene>
<dbReference type="InterPro" id="IPR012338">
    <property type="entry name" value="Beta-lactam/transpept-like"/>
</dbReference>
<keyword evidence="3" id="KW-1185">Reference proteome</keyword>
<dbReference type="Pfam" id="PF00144">
    <property type="entry name" value="Beta-lactamase"/>
    <property type="match status" value="1"/>
</dbReference>
<reference evidence="2 3" key="1">
    <citation type="submission" date="2016-10" db="EMBL/GenBank/DDBJ databases">
        <authorList>
            <person name="de Groot N.N."/>
        </authorList>
    </citation>
    <scope>NUCLEOTIDE SEQUENCE [LARGE SCALE GENOMIC DNA]</scope>
    <source>
        <strain evidence="2 3">DSM 44149</strain>
    </source>
</reference>